<name>A0ABW5AUL9_9FLAO</name>
<feature type="domain" description="DUF3108" evidence="2">
    <location>
        <begin position="29"/>
        <end position="218"/>
    </location>
</feature>
<evidence type="ECO:0000259" key="2">
    <source>
        <dbReference type="Pfam" id="PF21347"/>
    </source>
</evidence>
<feature type="signal peptide" evidence="1">
    <location>
        <begin position="1"/>
        <end position="18"/>
    </location>
</feature>
<evidence type="ECO:0000313" key="4">
    <source>
        <dbReference type="Proteomes" id="UP001597344"/>
    </source>
</evidence>
<keyword evidence="4" id="KW-1185">Reference proteome</keyword>
<dbReference type="RefSeq" id="WP_378318766.1">
    <property type="nucleotide sequence ID" value="NZ_JBHUHY010000002.1"/>
</dbReference>
<dbReference type="Proteomes" id="UP001597344">
    <property type="component" value="Unassembled WGS sequence"/>
</dbReference>
<comment type="caution">
    <text evidence="3">The sequence shown here is derived from an EMBL/GenBank/DDBJ whole genome shotgun (WGS) entry which is preliminary data.</text>
</comment>
<sequence>MKKVISVLIILITISVAAQDSCSPFYPSKEGKTYIIHHYDKKDRLSTVSENTISDKSSGSIEIVSKVKDKRGKEIVSGNFKVVCSGGTTTLTPEAIIAPGLLEQYRNMEYSITGDGLSFPANLSVGQELADGQIVMKVDAGIMNMTTTVTMTDRKVIGKEKMTTPAGTFDCYVITYTNKLEMGMVQTNTSKQWIAKGIGMVKEETRKQNGRLVTTSILNQIK</sequence>
<dbReference type="Gene3D" id="2.40.360.20">
    <property type="match status" value="1"/>
</dbReference>
<organism evidence="3 4">
    <name type="scientific">Aquimarina celericrescens</name>
    <dbReference type="NCBI Taxonomy" id="1964542"/>
    <lineage>
        <taxon>Bacteria</taxon>
        <taxon>Pseudomonadati</taxon>
        <taxon>Bacteroidota</taxon>
        <taxon>Flavobacteriia</taxon>
        <taxon>Flavobacteriales</taxon>
        <taxon>Flavobacteriaceae</taxon>
        <taxon>Aquimarina</taxon>
    </lineage>
</organism>
<dbReference type="EMBL" id="JBHUHY010000002">
    <property type="protein sequence ID" value="MFD2185797.1"/>
    <property type="molecule type" value="Genomic_DNA"/>
</dbReference>
<evidence type="ECO:0000313" key="3">
    <source>
        <dbReference type="EMBL" id="MFD2185797.1"/>
    </source>
</evidence>
<dbReference type="Pfam" id="PF21347">
    <property type="entry name" value="DUF3108_like"/>
    <property type="match status" value="1"/>
</dbReference>
<feature type="chain" id="PRO_5046282717" description="DUF3108 domain-containing protein" evidence="1">
    <location>
        <begin position="19"/>
        <end position="222"/>
    </location>
</feature>
<proteinExistence type="predicted"/>
<gene>
    <name evidence="3" type="ORF">ACFSJT_03270</name>
</gene>
<evidence type="ECO:0000256" key="1">
    <source>
        <dbReference type="SAM" id="SignalP"/>
    </source>
</evidence>
<reference evidence="4" key="1">
    <citation type="journal article" date="2019" name="Int. J. Syst. Evol. Microbiol.">
        <title>The Global Catalogue of Microorganisms (GCM) 10K type strain sequencing project: providing services to taxonomists for standard genome sequencing and annotation.</title>
        <authorList>
            <consortium name="The Broad Institute Genomics Platform"/>
            <consortium name="The Broad Institute Genome Sequencing Center for Infectious Disease"/>
            <person name="Wu L."/>
            <person name="Ma J."/>
        </authorList>
    </citation>
    <scope>NUCLEOTIDE SEQUENCE [LARGE SCALE GENOMIC DNA]</scope>
    <source>
        <strain evidence="4">DT92</strain>
    </source>
</reference>
<dbReference type="InterPro" id="IPR049279">
    <property type="entry name" value="DUF3108-like"/>
</dbReference>
<keyword evidence="1" id="KW-0732">Signal</keyword>
<accession>A0ABW5AUL9</accession>
<protein>
    <recommendedName>
        <fullName evidence="2">DUF3108 domain-containing protein</fullName>
    </recommendedName>
</protein>